<dbReference type="OrthoDB" id="6013at2759"/>
<evidence type="ECO:0000259" key="2">
    <source>
        <dbReference type="Pfam" id="PF07460"/>
    </source>
</evidence>
<dbReference type="EMBL" id="RXIC02000022">
    <property type="protein sequence ID" value="KAB1216504.1"/>
    <property type="molecule type" value="Genomic_DNA"/>
</dbReference>
<accession>A0A6A1VU69</accession>
<protein>
    <recommendedName>
        <fullName evidence="2">Nuclease associated modular domain-containing protein</fullName>
    </recommendedName>
</protein>
<dbReference type="AlphaFoldDB" id="A0A6A1VU69"/>
<reference evidence="3 4" key="1">
    <citation type="journal article" date="2019" name="Plant Biotechnol. J.">
        <title>The red bayberry genome and genetic basis of sex determination.</title>
        <authorList>
            <person name="Jia H.M."/>
            <person name="Jia H.J."/>
            <person name="Cai Q.L."/>
            <person name="Wang Y."/>
            <person name="Zhao H.B."/>
            <person name="Yang W.F."/>
            <person name="Wang G.Y."/>
            <person name="Li Y.H."/>
            <person name="Zhan D.L."/>
            <person name="Shen Y.T."/>
            <person name="Niu Q.F."/>
            <person name="Chang L."/>
            <person name="Qiu J."/>
            <person name="Zhao L."/>
            <person name="Xie H.B."/>
            <person name="Fu W.Y."/>
            <person name="Jin J."/>
            <person name="Li X.W."/>
            <person name="Jiao Y."/>
            <person name="Zhou C.C."/>
            <person name="Tu T."/>
            <person name="Chai C.Y."/>
            <person name="Gao J.L."/>
            <person name="Fan L.J."/>
            <person name="van de Weg E."/>
            <person name="Wang J.Y."/>
            <person name="Gao Z.S."/>
        </authorList>
    </citation>
    <scope>NUCLEOTIDE SEQUENCE [LARGE SCALE GENOMIC DNA]</scope>
    <source>
        <tissue evidence="3">Leaves</tissue>
    </source>
</reference>
<evidence type="ECO:0000313" key="4">
    <source>
        <dbReference type="Proteomes" id="UP000516437"/>
    </source>
</evidence>
<name>A0A6A1VU69_9ROSI</name>
<dbReference type="Pfam" id="PF07460">
    <property type="entry name" value="NUMOD3"/>
    <property type="match status" value="1"/>
</dbReference>
<comment type="caution">
    <text evidence="3">The sequence shown here is derived from an EMBL/GenBank/DDBJ whole genome shotgun (WGS) entry which is preliminary data.</text>
</comment>
<organism evidence="3 4">
    <name type="scientific">Morella rubra</name>
    <name type="common">Chinese bayberry</name>
    <dbReference type="NCBI Taxonomy" id="262757"/>
    <lineage>
        <taxon>Eukaryota</taxon>
        <taxon>Viridiplantae</taxon>
        <taxon>Streptophyta</taxon>
        <taxon>Embryophyta</taxon>
        <taxon>Tracheophyta</taxon>
        <taxon>Spermatophyta</taxon>
        <taxon>Magnoliopsida</taxon>
        <taxon>eudicotyledons</taxon>
        <taxon>Gunneridae</taxon>
        <taxon>Pentapetalae</taxon>
        <taxon>rosids</taxon>
        <taxon>fabids</taxon>
        <taxon>Fagales</taxon>
        <taxon>Myricaceae</taxon>
        <taxon>Morella</taxon>
    </lineage>
</organism>
<evidence type="ECO:0000256" key="1">
    <source>
        <dbReference type="SAM" id="MobiDB-lite"/>
    </source>
</evidence>
<proteinExistence type="predicted"/>
<dbReference type="PANTHER" id="PTHR34199:SF1">
    <property type="entry name" value="HISTONE-LYSINE N-METHYLTRANSFERASE, H3 LYSINE-79 SPECIFIC-LIKE PROTEIN"/>
    <property type="match status" value="1"/>
</dbReference>
<feature type="domain" description="Nuclease associated modular" evidence="2">
    <location>
        <begin position="81"/>
        <end position="107"/>
    </location>
</feature>
<feature type="compositionally biased region" description="Basic and acidic residues" evidence="1">
    <location>
        <begin position="303"/>
        <end position="327"/>
    </location>
</feature>
<keyword evidence="4" id="KW-1185">Reference proteome</keyword>
<sequence>MLLNNHVAVMKSTSFSFASVSSFQRVHPFAPLQISAVDACHSGRCHQSKISATKILKEDVQIVGYIDSVETMEEDKERQRRRKIALANKGRVPWNKGKKHSAETCERIKQRTVEALRDPKAIPQNFGSSVHSDYFAVFLNVRKKMSGHQRPHSVHIKAKISSSLRRVWEERLKSKWSREKLVWSWQESIAKAAMKGGTYQQELKWDSYDKMKEELVLQQLQLLAEKTKAKQREKERAKKLIVLWADNIAKAARKGGSGQQELDWDSYNNIKQETVFKQHLWAAEKAKAKEMANIRARLARKRKEQEKKEKAGEVTKRKTHRKSEEGKDELAFAQESKLMQKLNKIHIKESINGHLAGLGKTVASHLGALGKVDLEDIKREKTRREVSLADQIQAARKRKTQSTAREVMAASSSGYGSKKTLRSQLRFPLFAQNVNVNVCQTR</sequence>
<dbReference type="PANTHER" id="PTHR34199">
    <property type="entry name" value="NUMOD3 MOTIF FAMILY PROTEIN, EXPRESSED"/>
    <property type="match status" value="1"/>
</dbReference>
<gene>
    <name evidence="3" type="ORF">CJ030_MR4G023083</name>
</gene>
<feature type="region of interest" description="Disordered" evidence="1">
    <location>
        <begin position="300"/>
        <end position="327"/>
    </location>
</feature>
<dbReference type="GO" id="GO:0003677">
    <property type="term" value="F:DNA binding"/>
    <property type="evidence" value="ECO:0007669"/>
    <property type="project" value="InterPro"/>
</dbReference>
<evidence type="ECO:0000313" key="3">
    <source>
        <dbReference type="EMBL" id="KAB1216504.1"/>
    </source>
</evidence>
<dbReference type="InterPro" id="IPR003611">
    <property type="entry name" value="NUMOD3"/>
</dbReference>
<dbReference type="Proteomes" id="UP000516437">
    <property type="component" value="Chromosome 4"/>
</dbReference>